<dbReference type="Pfam" id="PF00005">
    <property type="entry name" value="ABC_tran"/>
    <property type="match status" value="1"/>
</dbReference>
<dbReference type="STRING" id="1754190.A0A1Y2D532"/>
<dbReference type="PROSITE" id="PS00211">
    <property type="entry name" value="ABC_TRANSPORTER_1"/>
    <property type="match status" value="1"/>
</dbReference>
<evidence type="ECO:0000313" key="6">
    <source>
        <dbReference type="EMBL" id="ORY54254.1"/>
    </source>
</evidence>
<evidence type="ECO:0000256" key="3">
    <source>
        <dbReference type="ARBA" id="ARBA00022741"/>
    </source>
</evidence>
<dbReference type="PROSITE" id="PS50893">
    <property type="entry name" value="ABC_TRANSPORTER_2"/>
    <property type="match status" value="1"/>
</dbReference>
<comment type="caution">
    <text evidence="6">The sequence shown here is derived from an EMBL/GenBank/DDBJ whole genome shotgun (WGS) entry which is preliminary data.</text>
</comment>
<accession>A0A1Y2D532</accession>
<dbReference type="PANTHER" id="PTHR19229">
    <property type="entry name" value="ATP-BINDING CASSETTE TRANSPORTER SUBFAMILY A ABCA"/>
    <property type="match status" value="1"/>
</dbReference>
<dbReference type="EMBL" id="MCOG01000087">
    <property type="protein sequence ID" value="ORY54254.1"/>
    <property type="molecule type" value="Genomic_DNA"/>
</dbReference>
<evidence type="ECO:0000256" key="2">
    <source>
        <dbReference type="ARBA" id="ARBA00022737"/>
    </source>
</evidence>
<dbReference type="InterPro" id="IPR027417">
    <property type="entry name" value="P-loop_NTPase"/>
</dbReference>
<feature type="non-terminal residue" evidence="6">
    <location>
        <position position="171"/>
    </location>
</feature>
<dbReference type="GO" id="GO:0016020">
    <property type="term" value="C:membrane"/>
    <property type="evidence" value="ECO:0007669"/>
    <property type="project" value="InterPro"/>
</dbReference>
<dbReference type="SMART" id="SM00382">
    <property type="entry name" value="AAA"/>
    <property type="match status" value="1"/>
</dbReference>
<dbReference type="GO" id="GO:0005524">
    <property type="term" value="F:ATP binding"/>
    <property type="evidence" value="ECO:0007669"/>
    <property type="project" value="UniProtKB-KW"/>
</dbReference>
<evidence type="ECO:0000259" key="5">
    <source>
        <dbReference type="PROSITE" id="PS50893"/>
    </source>
</evidence>
<dbReference type="InterPro" id="IPR026082">
    <property type="entry name" value="ABCA"/>
</dbReference>
<proteinExistence type="predicted"/>
<gene>
    <name evidence="6" type="ORF">LY90DRAFT_331427</name>
</gene>
<keyword evidence="1" id="KW-0813">Transport</keyword>
<sequence length="171" mass="19508">VYKGEIFGILGHNGAGKSTLIQNMVGLIHPDSGETYYGGRPLSKNKKEIYREFGIFEKKDYEVNKMSGGQKRKLCIGLALIGNPKYVFLDEPTTGLDPLSRRKIWNLLLKVKKDRVIFITTHYMDEADIITDRKLILNHGIIRCLGSSVYLKNHFQMKYNLEVETSSPKEV</sequence>
<feature type="domain" description="ABC transporter" evidence="5">
    <location>
        <begin position="1"/>
        <end position="164"/>
    </location>
</feature>
<dbReference type="InterPro" id="IPR003593">
    <property type="entry name" value="AAA+_ATPase"/>
</dbReference>
<keyword evidence="7" id="KW-1185">Reference proteome</keyword>
<feature type="non-terminal residue" evidence="6">
    <location>
        <position position="1"/>
    </location>
</feature>
<dbReference type="SUPFAM" id="SSF52540">
    <property type="entry name" value="P-loop containing nucleoside triphosphate hydrolases"/>
    <property type="match status" value="1"/>
</dbReference>
<dbReference type="Pfam" id="PF13304">
    <property type="entry name" value="AAA_21"/>
    <property type="match status" value="1"/>
</dbReference>
<dbReference type="InterPro" id="IPR017871">
    <property type="entry name" value="ABC_transporter-like_CS"/>
</dbReference>
<protein>
    <submittedName>
        <fullName evidence="6">p-loop containing nucleoside triphosphate hydrolase protein</fullName>
    </submittedName>
</protein>
<keyword evidence="6" id="KW-0378">Hydrolase</keyword>
<dbReference type="Proteomes" id="UP000193920">
    <property type="component" value="Unassembled WGS sequence"/>
</dbReference>
<dbReference type="GO" id="GO:0016887">
    <property type="term" value="F:ATP hydrolysis activity"/>
    <property type="evidence" value="ECO:0007669"/>
    <property type="project" value="InterPro"/>
</dbReference>
<dbReference type="AlphaFoldDB" id="A0A1Y2D532"/>
<keyword evidence="2" id="KW-0677">Repeat</keyword>
<evidence type="ECO:0000313" key="7">
    <source>
        <dbReference type="Proteomes" id="UP000193920"/>
    </source>
</evidence>
<organism evidence="6 7">
    <name type="scientific">Neocallimastix californiae</name>
    <dbReference type="NCBI Taxonomy" id="1754190"/>
    <lineage>
        <taxon>Eukaryota</taxon>
        <taxon>Fungi</taxon>
        <taxon>Fungi incertae sedis</taxon>
        <taxon>Chytridiomycota</taxon>
        <taxon>Chytridiomycota incertae sedis</taxon>
        <taxon>Neocallimastigomycetes</taxon>
        <taxon>Neocallimastigales</taxon>
        <taxon>Neocallimastigaceae</taxon>
        <taxon>Neocallimastix</taxon>
    </lineage>
</organism>
<evidence type="ECO:0000256" key="1">
    <source>
        <dbReference type="ARBA" id="ARBA00022448"/>
    </source>
</evidence>
<dbReference type="GO" id="GO:0140359">
    <property type="term" value="F:ABC-type transporter activity"/>
    <property type="evidence" value="ECO:0007669"/>
    <property type="project" value="InterPro"/>
</dbReference>
<dbReference type="Gene3D" id="3.40.50.300">
    <property type="entry name" value="P-loop containing nucleotide triphosphate hydrolases"/>
    <property type="match status" value="2"/>
</dbReference>
<dbReference type="OrthoDB" id="2109100at2759"/>
<dbReference type="GO" id="GO:0005319">
    <property type="term" value="F:lipid transporter activity"/>
    <property type="evidence" value="ECO:0007669"/>
    <property type="project" value="TreeGrafter"/>
</dbReference>
<dbReference type="PANTHER" id="PTHR19229:SF36">
    <property type="entry name" value="ATP-BINDING CASSETTE SUB-FAMILY A MEMBER 2"/>
    <property type="match status" value="1"/>
</dbReference>
<dbReference type="InterPro" id="IPR003959">
    <property type="entry name" value="ATPase_AAA_core"/>
</dbReference>
<dbReference type="InterPro" id="IPR003439">
    <property type="entry name" value="ABC_transporter-like_ATP-bd"/>
</dbReference>
<name>A0A1Y2D532_9FUNG</name>
<keyword evidence="4" id="KW-0067">ATP-binding</keyword>
<keyword evidence="3" id="KW-0547">Nucleotide-binding</keyword>
<reference evidence="6 7" key="1">
    <citation type="submission" date="2016-08" db="EMBL/GenBank/DDBJ databases">
        <title>A Parts List for Fungal Cellulosomes Revealed by Comparative Genomics.</title>
        <authorList>
            <consortium name="DOE Joint Genome Institute"/>
            <person name="Haitjema C.H."/>
            <person name="Gilmore S.P."/>
            <person name="Henske J.K."/>
            <person name="Solomon K.V."/>
            <person name="De Groot R."/>
            <person name="Kuo A."/>
            <person name="Mondo S.J."/>
            <person name="Salamov A.A."/>
            <person name="Labutti K."/>
            <person name="Zhao Z."/>
            <person name="Chiniquy J."/>
            <person name="Barry K."/>
            <person name="Brewer H.M."/>
            <person name="Purvine S.O."/>
            <person name="Wright A.T."/>
            <person name="Boxma B."/>
            <person name="Van Alen T."/>
            <person name="Hackstein J.H."/>
            <person name="Baker S.E."/>
            <person name="Grigoriev I.V."/>
            <person name="O'Malley M.A."/>
        </authorList>
    </citation>
    <scope>NUCLEOTIDE SEQUENCE [LARGE SCALE GENOMIC DNA]</scope>
    <source>
        <strain evidence="6 7">G1</strain>
    </source>
</reference>
<evidence type="ECO:0000256" key="4">
    <source>
        <dbReference type="ARBA" id="ARBA00022840"/>
    </source>
</evidence>